<accession>A0A0L7LIK4</accession>
<proteinExistence type="predicted"/>
<evidence type="ECO:0000313" key="2">
    <source>
        <dbReference type="Proteomes" id="UP000037510"/>
    </source>
</evidence>
<dbReference type="AlphaFoldDB" id="A0A0L7LIK4"/>
<dbReference type="EMBL" id="JTDY01001038">
    <property type="protein sequence ID" value="KOB75061.1"/>
    <property type="molecule type" value="Genomic_DNA"/>
</dbReference>
<protein>
    <submittedName>
        <fullName evidence="1">Uncharacterized protein</fullName>
    </submittedName>
</protein>
<comment type="caution">
    <text evidence="1">The sequence shown here is derived from an EMBL/GenBank/DDBJ whole genome shotgun (WGS) entry which is preliminary data.</text>
</comment>
<dbReference type="Proteomes" id="UP000037510">
    <property type="component" value="Unassembled WGS sequence"/>
</dbReference>
<sequence>MVKSRDYSCSPNLARNLIAKEFEQLKENVKDAQLPCFKPSTLHCDYEKPAINAALETERRLTGLISTLPLLPKQYMKEGREYIKMESLHKPKMQKFLKYINTFWMKKNFTDILCVFGQSHRTNNITESYHSQIN</sequence>
<organism evidence="1 2">
    <name type="scientific">Operophtera brumata</name>
    <name type="common">Winter moth</name>
    <name type="synonym">Phalaena brumata</name>
    <dbReference type="NCBI Taxonomy" id="104452"/>
    <lineage>
        <taxon>Eukaryota</taxon>
        <taxon>Metazoa</taxon>
        <taxon>Ecdysozoa</taxon>
        <taxon>Arthropoda</taxon>
        <taxon>Hexapoda</taxon>
        <taxon>Insecta</taxon>
        <taxon>Pterygota</taxon>
        <taxon>Neoptera</taxon>
        <taxon>Endopterygota</taxon>
        <taxon>Lepidoptera</taxon>
        <taxon>Glossata</taxon>
        <taxon>Ditrysia</taxon>
        <taxon>Geometroidea</taxon>
        <taxon>Geometridae</taxon>
        <taxon>Larentiinae</taxon>
        <taxon>Operophtera</taxon>
    </lineage>
</organism>
<keyword evidence="2" id="KW-1185">Reference proteome</keyword>
<evidence type="ECO:0000313" key="1">
    <source>
        <dbReference type="EMBL" id="KOB75061.1"/>
    </source>
</evidence>
<reference evidence="1 2" key="1">
    <citation type="journal article" date="2015" name="Genome Biol. Evol.">
        <title>The genome of winter moth (Operophtera brumata) provides a genomic perspective on sexual dimorphism and phenology.</title>
        <authorList>
            <person name="Derks M.F."/>
            <person name="Smit S."/>
            <person name="Salis L."/>
            <person name="Schijlen E."/>
            <person name="Bossers A."/>
            <person name="Mateman C."/>
            <person name="Pijl A.S."/>
            <person name="de Ridder D."/>
            <person name="Groenen M.A."/>
            <person name="Visser M.E."/>
            <person name="Megens H.J."/>
        </authorList>
    </citation>
    <scope>NUCLEOTIDE SEQUENCE [LARGE SCALE GENOMIC DNA]</scope>
    <source>
        <strain evidence="1">WM2013NL</strain>
        <tissue evidence="1">Head and thorax</tissue>
    </source>
</reference>
<name>A0A0L7LIK4_OPEBR</name>
<gene>
    <name evidence="1" type="ORF">OBRU01_08101</name>
</gene>